<organism evidence="9">
    <name type="scientific">Schistocephalus solidus</name>
    <name type="common">Tapeworm</name>
    <dbReference type="NCBI Taxonomy" id="70667"/>
    <lineage>
        <taxon>Eukaryota</taxon>
        <taxon>Metazoa</taxon>
        <taxon>Spiralia</taxon>
        <taxon>Lophotrochozoa</taxon>
        <taxon>Platyhelminthes</taxon>
        <taxon>Cestoda</taxon>
        <taxon>Eucestoda</taxon>
        <taxon>Diphyllobothriidea</taxon>
        <taxon>Diphyllobothriidae</taxon>
        <taxon>Schistocephalus</taxon>
    </lineage>
</organism>
<feature type="domain" description="C2H2-type" evidence="7">
    <location>
        <begin position="111"/>
        <end position="139"/>
    </location>
</feature>
<feature type="region of interest" description="Disordered" evidence="6">
    <location>
        <begin position="192"/>
        <end position="238"/>
    </location>
</feature>
<dbReference type="SUPFAM" id="SSF57667">
    <property type="entry name" value="beta-beta-alpha zinc fingers"/>
    <property type="match status" value="1"/>
</dbReference>
<keyword evidence="3 5" id="KW-0863">Zinc-finger</keyword>
<evidence type="ECO:0000256" key="5">
    <source>
        <dbReference type="PROSITE-ProRule" id="PRU00042"/>
    </source>
</evidence>
<keyword evidence="4" id="KW-0862">Zinc</keyword>
<evidence type="ECO:0000313" key="8">
    <source>
        <dbReference type="EMBL" id="JAP52810.1"/>
    </source>
</evidence>
<dbReference type="AlphaFoldDB" id="A0A0X3QCK0"/>
<evidence type="ECO:0000256" key="3">
    <source>
        <dbReference type="ARBA" id="ARBA00022771"/>
    </source>
</evidence>
<dbReference type="Gene3D" id="3.30.160.60">
    <property type="entry name" value="Classic Zinc Finger"/>
    <property type="match status" value="1"/>
</dbReference>
<gene>
    <name evidence="8" type="primary">ZN148</name>
    <name evidence="9" type="ORF">TR97735</name>
</gene>
<evidence type="ECO:0000256" key="1">
    <source>
        <dbReference type="ARBA" id="ARBA00022723"/>
    </source>
</evidence>
<evidence type="ECO:0000256" key="6">
    <source>
        <dbReference type="SAM" id="MobiDB-lite"/>
    </source>
</evidence>
<dbReference type="SMART" id="SM00355">
    <property type="entry name" value="ZnF_C2H2"/>
    <property type="match status" value="3"/>
</dbReference>
<reference evidence="9" key="1">
    <citation type="submission" date="2016-01" db="EMBL/GenBank/DDBJ databases">
        <title>Reference transcriptome for the parasite Schistocephalus solidus: insights into the molecular evolution of parasitism.</title>
        <authorList>
            <person name="Hebert F.O."/>
            <person name="Grambauer S."/>
            <person name="Barber I."/>
            <person name="Landry C.R."/>
            <person name="Aubin-Horth N."/>
        </authorList>
    </citation>
    <scope>NUCLEOTIDE SEQUENCE</scope>
</reference>
<feature type="compositionally biased region" description="Polar residues" evidence="6">
    <location>
        <begin position="193"/>
        <end position="210"/>
    </location>
</feature>
<dbReference type="PANTHER" id="PTHR24379:SF121">
    <property type="entry name" value="C2H2-TYPE DOMAIN-CONTAINING PROTEIN"/>
    <property type="match status" value="1"/>
</dbReference>
<dbReference type="EMBL" id="GEEE01006035">
    <property type="protein sequence ID" value="JAP57190.1"/>
    <property type="molecule type" value="Transcribed_RNA"/>
</dbReference>
<accession>A0A0X3QCK0</accession>
<feature type="compositionally biased region" description="Basic and acidic residues" evidence="6">
    <location>
        <begin position="51"/>
        <end position="68"/>
    </location>
</feature>
<evidence type="ECO:0000256" key="4">
    <source>
        <dbReference type="ARBA" id="ARBA00022833"/>
    </source>
</evidence>
<proteinExistence type="predicted"/>
<sequence>MDKGGTLMIQTDTAEPEDCQLANKIKPEESECFSTEALIECDEPEATGVLRPDEVEPKKEPKEPPVERPKRKSKLPRITQPKLFQCDQCRFRFLTYVELQVHFDYLHMGVRKCFECKVKFTKQNDMLMHMMRVHADDTKFLCDNCDDAFLSKEELDNHRRRCKTNISASQMKEARTPPVGLPLAATLLANATKSQRLQAPPSSTASTPVTRSRAKTASVVISPITTPPPPPPPPPTLRPLTCVDPELNPSRTARSTIRVWIFCTLPPHDIPSPQPSVQS</sequence>
<protein>
    <submittedName>
        <fullName evidence="8">Zinc finger protein 148</fullName>
    </submittedName>
</protein>
<dbReference type="GO" id="GO:0008270">
    <property type="term" value="F:zinc ion binding"/>
    <property type="evidence" value="ECO:0007669"/>
    <property type="project" value="UniProtKB-KW"/>
</dbReference>
<dbReference type="PANTHER" id="PTHR24379">
    <property type="entry name" value="KRAB AND ZINC FINGER DOMAIN-CONTAINING"/>
    <property type="match status" value="1"/>
</dbReference>
<feature type="domain" description="C2H2-type" evidence="7">
    <location>
        <begin position="84"/>
        <end position="112"/>
    </location>
</feature>
<evidence type="ECO:0000256" key="2">
    <source>
        <dbReference type="ARBA" id="ARBA00022737"/>
    </source>
</evidence>
<dbReference type="PROSITE" id="PS50157">
    <property type="entry name" value="ZINC_FINGER_C2H2_2"/>
    <property type="match status" value="2"/>
</dbReference>
<evidence type="ECO:0000259" key="7">
    <source>
        <dbReference type="PROSITE" id="PS50157"/>
    </source>
</evidence>
<keyword evidence="1" id="KW-0479">Metal-binding</keyword>
<dbReference type="InterPro" id="IPR013087">
    <property type="entry name" value="Znf_C2H2_type"/>
</dbReference>
<evidence type="ECO:0000313" key="9">
    <source>
        <dbReference type="EMBL" id="JAP57146.1"/>
    </source>
</evidence>
<keyword evidence="2" id="KW-0677">Repeat</keyword>
<name>A0A0X3QCK0_SCHSO</name>
<dbReference type="PROSITE" id="PS00028">
    <property type="entry name" value="ZINC_FINGER_C2H2_1"/>
    <property type="match status" value="2"/>
</dbReference>
<feature type="compositionally biased region" description="Pro residues" evidence="6">
    <location>
        <begin position="225"/>
        <end position="237"/>
    </location>
</feature>
<dbReference type="EMBL" id="GEEE01006079">
    <property type="protein sequence ID" value="JAP57146.1"/>
    <property type="molecule type" value="Transcribed_RNA"/>
</dbReference>
<dbReference type="EMBL" id="GEEE01010415">
    <property type="protein sequence ID" value="JAP52810.1"/>
    <property type="molecule type" value="Transcribed_RNA"/>
</dbReference>
<dbReference type="InterPro" id="IPR036236">
    <property type="entry name" value="Znf_C2H2_sf"/>
</dbReference>
<feature type="region of interest" description="Disordered" evidence="6">
    <location>
        <begin position="43"/>
        <end position="75"/>
    </location>
</feature>